<dbReference type="RefSeq" id="WP_381715427.1">
    <property type="nucleotide sequence ID" value="NZ_CP108413.1"/>
</dbReference>
<dbReference type="InterPro" id="IPR004942">
    <property type="entry name" value="Roadblock/LAMTOR2_dom"/>
</dbReference>
<feature type="compositionally biased region" description="Basic and acidic residues" evidence="1">
    <location>
        <begin position="7"/>
        <end position="18"/>
    </location>
</feature>
<evidence type="ECO:0000313" key="4">
    <source>
        <dbReference type="Proteomes" id="UP001610990"/>
    </source>
</evidence>
<feature type="domain" description="Roadblock/LAMTOR2" evidence="2">
    <location>
        <begin position="35"/>
        <end position="125"/>
    </location>
</feature>
<gene>
    <name evidence="3" type="ORF">ACH4GP_18805</name>
</gene>
<dbReference type="EMBL" id="JBIRGH010000010">
    <property type="protein sequence ID" value="MFH8586430.1"/>
    <property type="molecule type" value="Genomic_DNA"/>
</dbReference>
<evidence type="ECO:0000313" key="3">
    <source>
        <dbReference type="EMBL" id="MFH8586430.1"/>
    </source>
</evidence>
<feature type="region of interest" description="Disordered" evidence="1">
    <location>
        <begin position="1"/>
        <end position="25"/>
    </location>
</feature>
<reference evidence="3 4" key="1">
    <citation type="submission" date="2024-10" db="EMBL/GenBank/DDBJ databases">
        <title>The Natural Products Discovery Center: Release of the First 8490 Sequenced Strains for Exploring Actinobacteria Biosynthetic Diversity.</title>
        <authorList>
            <person name="Kalkreuter E."/>
            <person name="Kautsar S.A."/>
            <person name="Yang D."/>
            <person name="Bader C.D."/>
            <person name="Teijaro C.N."/>
            <person name="Fluegel L."/>
            <person name="Davis C.M."/>
            <person name="Simpson J.R."/>
            <person name="Lauterbach L."/>
            <person name="Steele A.D."/>
            <person name="Gui C."/>
            <person name="Meng S."/>
            <person name="Li G."/>
            <person name="Viehrig K."/>
            <person name="Ye F."/>
            <person name="Su P."/>
            <person name="Kiefer A.F."/>
            <person name="Nichols A."/>
            <person name="Cepeda A.J."/>
            <person name="Yan W."/>
            <person name="Fan B."/>
            <person name="Jiang Y."/>
            <person name="Adhikari A."/>
            <person name="Zheng C.-J."/>
            <person name="Schuster L."/>
            <person name="Cowan T.M."/>
            <person name="Smanski M.J."/>
            <person name="Chevrette M.G."/>
            <person name="De Carvalho L.P.S."/>
            <person name="Shen B."/>
        </authorList>
    </citation>
    <scope>NUCLEOTIDE SEQUENCE [LARGE SCALE GENOMIC DNA]</scope>
    <source>
        <strain evidence="3 4">NPDC018013</strain>
    </source>
</reference>
<name>A0ABW7REE1_9ACTN</name>
<dbReference type="SMART" id="SM00960">
    <property type="entry name" value="Robl_LC7"/>
    <property type="match status" value="1"/>
</dbReference>
<keyword evidence="4" id="KW-1185">Reference proteome</keyword>
<dbReference type="SUPFAM" id="SSF103196">
    <property type="entry name" value="Roadblock/LC7 domain"/>
    <property type="match status" value="1"/>
</dbReference>
<dbReference type="PANTHER" id="PTHR36222">
    <property type="entry name" value="SERINE PROTEASE INHIBITOR RV3364C"/>
    <property type="match status" value="1"/>
</dbReference>
<organism evidence="3 4">
    <name type="scientific">Streptomyces celluloflavus</name>
    <dbReference type="NCBI Taxonomy" id="58344"/>
    <lineage>
        <taxon>Bacteria</taxon>
        <taxon>Bacillati</taxon>
        <taxon>Actinomycetota</taxon>
        <taxon>Actinomycetes</taxon>
        <taxon>Kitasatosporales</taxon>
        <taxon>Streptomycetaceae</taxon>
        <taxon>Streptomyces</taxon>
    </lineage>
</organism>
<proteinExistence type="predicted"/>
<accession>A0ABW7REE1</accession>
<dbReference type="PANTHER" id="PTHR36222:SF1">
    <property type="entry name" value="SERINE PROTEASE INHIBITOR RV3364C"/>
    <property type="match status" value="1"/>
</dbReference>
<dbReference type="Pfam" id="PF03259">
    <property type="entry name" value="Robl_LC7"/>
    <property type="match status" value="1"/>
</dbReference>
<evidence type="ECO:0000259" key="2">
    <source>
        <dbReference type="SMART" id="SM00960"/>
    </source>
</evidence>
<protein>
    <submittedName>
        <fullName evidence="3">Roadblock/LC7 domain-containing protein</fullName>
    </submittedName>
</protein>
<dbReference type="InterPro" id="IPR053141">
    <property type="entry name" value="Mycobact_SerProt_Inhib_Rv3364c"/>
</dbReference>
<dbReference type="Proteomes" id="UP001610990">
    <property type="component" value="Unassembled WGS sequence"/>
</dbReference>
<evidence type="ECO:0000256" key="1">
    <source>
        <dbReference type="SAM" id="MobiDB-lite"/>
    </source>
</evidence>
<sequence>MNEAPTMDDRAPAGHHPDTAPAVTAAPKSIATDVNWLVKEFAEVTAGVRHALAVSADGLVLAASAGLDREAAERLSAVAAALTSLTRGLAGICETGWVNQTVIDMEGGFLCLMTASDGSALAVLTEPGCDIGYVAYETARLVTRVGEFLTPEVRAGLRRMMLT</sequence>
<dbReference type="Gene3D" id="3.30.450.30">
    <property type="entry name" value="Dynein light chain 2a, cytoplasmic"/>
    <property type="match status" value="1"/>
</dbReference>
<comment type="caution">
    <text evidence="3">The sequence shown here is derived from an EMBL/GenBank/DDBJ whole genome shotgun (WGS) entry which is preliminary data.</text>
</comment>